<keyword evidence="3" id="KW-0143">Chaperone</keyword>
<dbReference type="GO" id="GO:0046872">
    <property type="term" value="F:metal ion binding"/>
    <property type="evidence" value="ECO:0007669"/>
    <property type="project" value="UniProtKB-UniRule"/>
</dbReference>
<keyword evidence="3" id="KW-0479">Metal-binding</keyword>
<protein>
    <recommendedName>
        <fullName evidence="2 3">Heme chaperone HemW</fullName>
    </recommendedName>
</protein>
<dbReference type="GO" id="GO:0005737">
    <property type="term" value="C:cytoplasm"/>
    <property type="evidence" value="ECO:0007669"/>
    <property type="project" value="UniProtKB-SubCell"/>
</dbReference>
<keyword evidence="3" id="KW-0949">S-adenosyl-L-methionine</keyword>
<feature type="domain" description="Radical SAM core" evidence="4">
    <location>
        <begin position="22"/>
        <end position="260"/>
    </location>
</feature>
<comment type="caution">
    <text evidence="5">The sequence shown here is derived from an EMBL/GenBank/DDBJ whole genome shotgun (WGS) entry which is preliminary data.</text>
</comment>
<dbReference type="GO" id="GO:0006779">
    <property type="term" value="P:porphyrin-containing compound biosynthetic process"/>
    <property type="evidence" value="ECO:0007669"/>
    <property type="project" value="InterPro"/>
</dbReference>
<keyword evidence="3" id="KW-0408">Iron</keyword>
<dbReference type="Gene3D" id="3.80.30.20">
    <property type="entry name" value="tm_1862 like domain"/>
    <property type="match status" value="1"/>
</dbReference>
<dbReference type="CDD" id="cd01335">
    <property type="entry name" value="Radical_SAM"/>
    <property type="match status" value="1"/>
</dbReference>
<dbReference type="InterPro" id="IPR058240">
    <property type="entry name" value="rSAM_sf"/>
</dbReference>
<dbReference type="InterPro" id="IPR010723">
    <property type="entry name" value="HemN_C"/>
</dbReference>
<dbReference type="PANTHER" id="PTHR13932">
    <property type="entry name" value="COPROPORPHYRINIGEN III OXIDASE"/>
    <property type="match status" value="1"/>
</dbReference>
<keyword evidence="3" id="KW-0411">Iron-sulfur</keyword>
<dbReference type="Pfam" id="PF06969">
    <property type="entry name" value="HemN_C"/>
    <property type="match status" value="1"/>
</dbReference>
<dbReference type="SFLD" id="SFLDF00288">
    <property type="entry name" value="HemN-like__clustered_with_nucl"/>
    <property type="match status" value="1"/>
</dbReference>
<evidence type="ECO:0000256" key="3">
    <source>
        <dbReference type="RuleBase" id="RU364116"/>
    </source>
</evidence>
<sequence>MALSGTELASDPVAAPPQPWVWDGPDAGDLGLYVHIPFCARKCVYCDFNTYAGLEALHDRTVEALCDEIRLRGRQTNRPGLVSVFLGGGTPTLLEPDRLGQLLNAIKSSFNLAPDCEITCEANPNSADRRRFQALAAGGVNRVSIGAQSFDQAELQLLGRWHGASAIGKAVAEARQAGIDNVSLDLIYGLPGQSPERFQRSLARALELRPDHLSLYALTVERGTPLARMVRDAEVPEPDDDAAADMYLAAIETCRTAGFTHYEVANWSRTPERHASRHNRLYWRNQSWLGIGPGAHSHRRAARGRTGTSLRWWNLKAVPAYVRCLRDGASPVAGRERVGPKLSQAESLMLGLRLLEEGVADATFRREHGVGLWERFGSVLEHLMAEGLLRFESERILLTHRGLLFHNRVAEALLPS</sequence>
<dbReference type="EMBL" id="VXPY01000055">
    <property type="protein sequence ID" value="MYD90293.1"/>
    <property type="molecule type" value="Genomic_DNA"/>
</dbReference>
<dbReference type="InterPro" id="IPR007197">
    <property type="entry name" value="rSAM"/>
</dbReference>
<dbReference type="AlphaFoldDB" id="A0A6B1DUC6"/>
<dbReference type="SFLD" id="SFLDF00562">
    <property type="entry name" value="HemN-like__clustered_with_heat"/>
    <property type="match status" value="1"/>
</dbReference>
<dbReference type="InterPro" id="IPR004559">
    <property type="entry name" value="HemW-like"/>
</dbReference>
<accession>A0A6B1DUC6</accession>
<dbReference type="SFLD" id="SFLDG01082">
    <property type="entry name" value="B12-binding_domain_containing"/>
    <property type="match status" value="1"/>
</dbReference>
<keyword evidence="3" id="KW-0963">Cytoplasm</keyword>
<evidence type="ECO:0000259" key="4">
    <source>
        <dbReference type="PROSITE" id="PS51918"/>
    </source>
</evidence>
<dbReference type="SFLD" id="SFLDS00029">
    <property type="entry name" value="Radical_SAM"/>
    <property type="match status" value="1"/>
</dbReference>
<comment type="function">
    <text evidence="3">Probably acts as a heme chaperone, transferring heme to an unknown acceptor. Binds one molecule of heme per monomer, possibly covalently. Binds 1 [4Fe-4S] cluster. The cluster is coordinated with 3 cysteines and an exchangeable S-adenosyl-L-methionine.</text>
</comment>
<evidence type="ECO:0000256" key="2">
    <source>
        <dbReference type="ARBA" id="ARBA00017228"/>
    </source>
</evidence>
<comment type="subcellular location">
    <subcellularLocation>
        <location evidence="3">Cytoplasm</location>
    </subcellularLocation>
</comment>
<dbReference type="Pfam" id="PF04055">
    <property type="entry name" value="Radical_SAM"/>
    <property type="match status" value="1"/>
</dbReference>
<dbReference type="GO" id="GO:0004109">
    <property type="term" value="F:coproporphyrinogen oxidase activity"/>
    <property type="evidence" value="ECO:0007669"/>
    <property type="project" value="InterPro"/>
</dbReference>
<gene>
    <name evidence="5" type="primary">hemW</name>
    <name evidence="5" type="ORF">F4Y08_08155</name>
</gene>
<organism evidence="5">
    <name type="scientific">Caldilineaceae bacterium SB0662_bin_9</name>
    <dbReference type="NCBI Taxonomy" id="2605258"/>
    <lineage>
        <taxon>Bacteria</taxon>
        <taxon>Bacillati</taxon>
        <taxon>Chloroflexota</taxon>
        <taxon>Caldilineae</taxon>
        <taxon>Caldilineales</taxon>
        <taxon>Caldilineaceae</taxon>
    </lineage>
</organism>
<dbReference type="GO" id="GO:0051539">
    <property type="term" value="F:4 iron, 4 sulfur cluster binding"/>
    <property type="evidence" value="ECO:0007669"/>
    <property type="project" value="UniProtKB-UniRule"/>
</dbReference>
<dbReference type="PROSITE" id="PS51918">
    <property type="entry name" value="RADICAL_SAM"/>
    <property type="match status" value="1"/>
</dbReference>
<evidence type="ECO:0000313" key="5">
    <source>
        <dbReference type="EMBL" id="MYD90293.1"/>
    </source>
</evidence>
<dbReference type="SUPFAM" id="SSF102114">
    <property type="entry name" value="Radical SAM enzymes"/>
    <property type="match status" value="1"/>
</dbReference>
<proteinExistence type="inferred from homology"/>
<name>A0A6B1DUC6_9CHLR</name>
<dbReference type="SFLD" id="SFLDG01065">
    <property type="entry name" value="anaerobic_coproporphyrinogen-I"/>
    <property type="match status" value="1"/>
</dbReference>
<keyword evidence="3" id="KW-0004">4Fe-4S</keyword>
<dbReference type="InterPro" id="IPR006638">
    <property type="entry name" value="Elp3/MiaA/NifB-like_rSAM"/>
</dbReference>
<dbReference type="SMART" id="SM00729">
    <property type="entry name" value="Elp3"/>
    <property type="match status" value="1"/>
</dbReference>
<keyword evidence="3" id="KW-0349">Heme</keyword>
<evidence type="ECO:0000256" key="1">
    <source>
        <dbReference type="ARBA" id="ARBA00006100"/>
    </source>
</evidence>
<dbReference type="InterPro" id="IPR034505">
    <property type="entry name" value="Coproporphyrinogen-III_oxidase"/>
</dbReference>
<dbReference type="PANTHER" id="PTHR13932:SF5">
    <property type="entry name" value="RADICAL S-ADENOSYL METHIONINE DOMAIN-CONTAINING PROTEIN 1, MITOCHONDRIAL"/>
    <property type="match status" value="1"/>
</dbReference>
<comment type="similarity">
    <text evidence="1">Belongs to the anaerobic coproporphyrinogen-III oxidase family. HemW subfamily.</text>
</comment>
<reference evidence="5" key="1">
    <citation type="submission" date="2019-09" db="EMBL/GenBank/DDBJ databases">
        <title>Characterisation of the sponge microbiome using genome-centric metagenomics.</title>
        <authorList>
            <person name="Engelberts J.P."/>
            <person name="Robbins S.J."/>
            <person name="De Goeij J.M."/>
            <person name="Aranda M."/>
            <person name="Bell S.C."/>
            <person name="Webster N.S."/>
        </authorList>
    </citation>
    <scope>NUCLEOTIDE SEQUENCE</scope>
    <source>
        <strain evidence="5">SB0662_bin_9</strain>
    </source>
</reference>
<dbReference type="NCBIfam" id="TIGR00539">
    <property type="entry name" value="hemN_rel"/>
    <property type="match status" value="1"/>
</dbReference>
<dbReference type="InterPro" id="IPR023404">
    <property type="entry name" value="rSAM_horseshoe"/>
</dbReference>